<dbReference type="Pfam" id="PF00037">
    <property type="entry name" value="Fer4"/>
    <property type="match status" value="1"/>
</dbReference>
<dbReference type="PROSITE" id="PS51379">
    <property type="entry name" value="4FE4S_FER_2"/>
    <property type="match status" value="2"/>
</dbReference>
<gene>
    <name evidence="2" type="ORF">HYG87_03025</name>
</gene>
<sequence>MLMPFNFSDISVFIIKLTFKSRFKLSRLCKKIPPLARAADILFFQGDDILVIPRDNTINKNYTSVEINQDILIPQEETILPSHVLKEIILKSRYHVIMDKCICRVSNGCENYPHELGCLFLGRGASKISPKLGKRVSTKQAINHVEKCQKAGLVHIIGRNKIDSVWLNTGPKEDLLSICNCCSCCCLWKMAPELPDNIAKSIAPMIGMKIKFQEELCNGCGQCSSSICFVEAITLKNDKAIRDSEKCKGCGRCAEICNRGAFRVEIKPDAVKNSIEHVNSLVDVESD</sequence>
<reference evidence="2" key="1">
    <citation type="submission" date="2020-07" db="EMBL/GenBank/DDBJ databases">
        <title>Methanobacterium. sp. MethCan genome.</title>
        <authorList>
            <person name="Postec A."/>
            <person name="Quemeneur M."/>
        </authorList>
    </citation>
    <scope>NUCLEOTIDE SEQUENCE</scope>
    <source>
        <strain evidence="2">MethCAN</strain>
    </source>
</reference>
<feature type="domain" description="4Fe-4S ferredoxin-type" evidence="1">
    <location>
        <begin position="208"/>
        <end position="237"/>
    </location>
</feature>
<dbReference type="KEGG" id="meme:HYG87_03025"/>
<dbReference type="EMBL" id="CP058560">
    <property type="protein sequence ID" value="QUH22819.1"/>
    <property type="molecule type" value="Genomic_DNA"/>
</dbReference>
<dbReference type="InterPro" id="IPR017896">
    <property type="entry name" value="4Fe4S_Fe-S-bd"/>
</dbReference>
<evidence type="ECO:0000259" key="1">
    <source>
        <dbReference type="PROSITE" id="PS51379"/>
    </source>
</evidence>
<proteinExistence type="predicted"/>
<evidence type="ECO:0000313" key="3">
    <source>
        <dbReference type="Proteomes" id="UP000681041"/>
    </source>
</evidence>
<dbReference type="SUPFAM" id="SSF54862">
    <property type="entry name" value="4Fe-4S ferredoxins"/>
    <property type="match status" value="1"/>
</dbReference>
<name>A0A8T8K4H7_9EURY</name>
<feature type="domain" description="4Fe-4S ferredoxin-type" evidence="1">
    <location>
        <begin position="238"/>
        <end position="267"/>
    </location>
</feature>
<dbReference type="Gene3D" id="3.30.70.20">
    <property type="match status" value="1"/>
</dbReference>
<organism evidence="2 3">
    <name type="scientific">Methanobacterium alkalithermotolerans</name>
    <dbReference type="NCBI Taxonomy" id="2731220"/>
    <lineage>
        <taxon>Archaea</taxon>
        <taxon>Methanobacteriati</taxon>
        <taxon>Methanobacteriota</taxon>
        <taxon>Methanomada group</taxon>
        <taxon>Methanobacteria</taxon>
        <taxon>Methanobacteriales</taxon>
        <taxon>Methanobacteriaceae</taxon>
        <taxon>Methanobacterium</taxon>
    </lineage>
</organism>
<dbReference type="AlphaFoldDB" id="A0A8T8K4H7"/>
<protein>
    <submittedName>
        <fullName evidence="2">4Fe-4S binding protein</fullName>
    </submittedName>
</protein>
<accession>A0A8T8K4H7</accession>
<dbReference type="OrthoDB" id="23833at2157"/>
<keyword evidence="3" id="KW-1185">Reference proteome</keyword>
<dbReference type="Proteomes" id="UP000681041">
    <property type="component" value="Chromosome"/>
</dbReference>
<evidence type="ECO:0000313" key="2">
    <source>
        <dbReference type="EMBL" id="QUH22819.1"/>
    </source>
</evidence>